<dbReference type="InterPro" id="IPR045339">
    <property type="entry name" value="DUF6534"/>
</dbReference>
<gene>
    <name evidence="2" type="ORF">MCHLO_08709</name>
</gene>
<dbReference type="Proteomes" id="UP000815677">
    <property type="component" value="Unassembled WGS sequence"/>
</dbReference>
<accession>A0ABQ0LNV4</accession>
<evidence type="ECO:0000259" key="1">
    <source>
        <dbReference type="Pfam" id="PF20152"/>
    </source>
</evidence>
<dbReference type="EMBL" id="DF847227">
    <property type="protein sequence ID" value="GAT51581.1"/>
    <property type="molecule type" value="Genomic_DNA"/>
</dbReference>
<sequence>MLITKLIFHAIETGAVTTIAAGVELGLFLTHGENLMHEAPAFLLGKLYSNVVLATLNGRSSGPTFVSDSTAGMGSSIIVMRRMDGTSSNPKSGRVQVDTMTEVTVHTDTREADIENKAGEGL</sequence>
<evidence type="ECO:0000313" key="3">
    <source>
        <dbReference type="Proteomes" id="UP000815677"/>
    </source>
</evidence>
<keyword evidence="3" id="KW-1185">Reference proteome</keyword>
<proteinExistence type="predicted"/>
<name>A0ABQ0LNV4_MYCCL</name>
<evidence type="ECO:0000313" key="2">
    <source>
        <dbReference type="EMBL" id="GAT51581.1"/>
    </source>
</evidence>
<feature type="domain" description="DUF6534" evidence="1">
    <location>
        <begin position="2"/>
        <end position="61"/>
    </location>
</feature>
<organism evidence="2 3">
    <name type="scientific">Mycena chlorophos</name>
    <name type="common">Agaric fungus</name>
    <name type="synonym">Agaricus chlorophos</name>
    <dbReference type="NCBI Taxonomy" id="658473"/>
    <lineage>
        <taxon>Eukaryota</taxon>
        <taxon>Fungi</taxon>
        <taxon>Dikarya</taxon>
        <taxon>Basidiomycota</taxon>
        <taxon>Agaricomycotina</taxon>
        <taxon>Agaricomycetes</taxon>
        <taxon>Agaricomycetidae</taxon>
        <taxon>Agaricales</taxon>
        <taxon>Marasmiineae</taxon>
        <taxon>Mycenaceae</taxon>
        <taxon>Mycena</taxon>
    </lineage>
</organism>
<protein>
    <recommendedName>
        <fullName evidence="1">DUF6534 domain-containing protein</fullName>
    </recommendedName>
</protein>
<dbReference type="Pfam" id="PF20152">
    <property type="entry name" value="DUF6534"/>
    <property type="match status" value="1"/>
</dbReference>
<reference evidence="2" key="1">
    <citation type="submission" date="2014-09" db="EMBL/GenBank/DDBJ databases">
        <title>Genome sequence of the luminous mushroom Mycena chlorophos for searching fungal bioluminescence genes.</title>
        <authorList>
            <person name="Tanaka Y."/>
            <person name="Kasuga D."/>
            <person name="Oba Y."/>
            <person name="Hase S."/>
            <person name="Sato K."/>
            <person name="Oba Y."/>
            <person name="Sakakibara Y."/>
        </authorList>
    </citation>
    <scope>NUCLEOTIDE SEQUENCE</scope>
</reference>